<keyword evidence="23" id="KW-1185">Reference proteome</keyword>
<keyword evidence="2" id="KW-0217">Developmental protein</keyword>
<evidence type="ECO:0000256" key="2">
    <source>
        <dbReference type="ARBA" id="ARBA00022473"/>
    </source>
</evidence>
<comment type="function">
    <text evidence="18">Auxiliary component of the CatSper complex, a complex involved in sperm cell hyperactivation. Sperm cell hyperactivation is needed for sperm motility which is essential late in the preparation of sperm for fertilization. Required for CATSPER1 stability before intraflagellar transport and/or incorporation of the CatSper complex channel into the flagellar membrane.</text>
</comment>
<evidence type="ECO:0000256" key="8">
    <source>
        <dbReference type="ARBA" id="ARBA00022871"/>
    </source>
</evidence>
<keyword evidence="8" id="KW-0744">Spermatogenesis</keyword>
<evidence type="ECO:0000256" key="12">
    <source>
        <dbReference type="ARBA" id="ARBA00023157"/>
    </source>
</evidence>
<dbReference type="CTD" id="257062"/>
<dbReference type="GO" id="GO:0036128">
    <property type="term" value="C:CatSper complex"/>
    <property type="evidence" value="ECO:0007669"/>
    <property type="project" value="InterPro"/>
</dbReference>
<dbReference type="Pfam" id="PF15020">
    <property type="entry name" value="Beta-prop_CATSPERD"/>
    <property type="match status" value="1"/>
</dbReference>
<dbReference type="InterPro" id="IPR055451">
    <property type="entry name" value="Ig-like_CATSPERD"/>
</dbReference>
<feature type="domain" description="CATSPERD Ig-like" evidence="22">
    <location>
        <begin position="345"/>
        <end position="464"/>
    </location>
</feature>
<evidence type="ECO:0000313" key="24">
    <source>
        <dbReference type="RefSeq" id="XP_007952685.1"/>
    </source>
</evidence>
<organism evidence="23 24">
    <name type="scientific">Orycteropus afer afer</name>
    <dbReference type="NCBI Taxonomy" id="1230840"/>
    <lineage>
        <taxon>Eukaryota</taxon>
        <taxon>Metazoa</taxon>
        <taxon>Chordata</taxon>
        <taxon>Craniata</taxon>
        <taxon>Vertebrata</taxon>
        <taxon>Euteleostomi</taxon>
        <taxon>Mammalia</taxon>
        <taxon>Eutheria</taxon>
        <taxon>Afrotheria</taxon>
        <taxon>Tubulidentata</taxon>
        <taxon>Orycteropodidae</taxon>
        <taxon>Orycteropus</taxon>
    </lineage>
</organism>
<keyword evidence="4 19" id="KW-0812">Transmembrane</keyword>
<evidence type="ECO:0000259" key="20">
    <source>
        <dbReference type="Pfam" id="PF15020"/>
    </source>
</evidence>
<dbReference type="PANTHER" id="PTHR33722">
    <property type="entry name" value="CATION CHANNEL SPERM-ASSOCIATED PROTEIN SUBUNIT DELTA-RELATED"/>
    <property type="match status" value="1"/>
</dbReference>
<keyword evidence="3" id="KW-1003">Cell membrane</keyword>
<evidence type="ECO:0000256" key="14">
    <source>
        <dbReference type="ARBA" id="ARBA00023273"/>
    </source>
</evidence>
<dbReference type="OrthoDB" id="8646292at2759"/>
<keyword evidence="5" id="KW-0732">Signal</keyword>
<evidence type="ECO:0000256" key="10">
    <source>
        <dbReference type="ARBA" id="ARBA00023069"/>
    </source>
</evidence>
<protein>
    <recommendedName>
        <fullName evidence="16">Cation channel sperm-associated auxiliary subunit delta</fullName>
    </recommendedName>
    <alternativeName>
        <fullName evidence="17">Transmembrane protein 146</fullName>
    </alternativeName>
</protein>
<evidence type="ECO:0000256" key="6">
    <source>
        <dbReference type="ARBA" id="ARBA00022782"/>
    </source>
</evidence>
<dbReference type="Proteomes" id="UP000694850">
    <property type="component" value="Unplaced"/>
</dbReference>
<dbReference type="Pfam" id="PF22850">
    <property type="entry name" value="CATSPERD-E_C"/>
    <property type="match status" value="1"/>
</dbReference>
<feature type="domain" description="CATSPERD/E C-terminal" evidence="21">
    <location>
        <begin position="494"/>
        <end position="708"/>
    </location>
</feature>
<evidence type="ECO:0000256" key="7">
    <source>
        <dbReference type="ARBA" id="ARBA00022846"/>
    </source>
</evidence>
<gene>
    <name evidence="24" type="primary">CATSPERD</name>
</gene>
<dbReference type="Pfam" id="PF23747">
    <property type="entry name" value="Ig-like_CATSPERD"/>
    <property type="match status" value="1"/>
</dbReference>
<evidence type="ECO:0000256" key="9">
    <source>
        <dbReference type="ARBA" id="ARBA00022989"/>
    </source>
</evidence>
<dbReference type="InterPro" id="IPR053814">
    <property type="entry name" value="CATSPERD/E_C"/>
</dbReference>
<evidence type="ECO:0000259" key="22">
    <source>
        <dbReference type="Pfam" id="PF23747"/>
    </source>
</evidence>
<keyword evidence="10" id="KW-0969">Cilium</keyword>
<evidence type="ECO:0000256" key="18">
    <source>
        <dbReference type="ARBA" id="ARBA00046028"/>
    </source>
</evidence>
<dbReference type="InterPro" id="IPR028751">
    <property type="entry name" value="CATSPERD/E"/>
</dbReference>
<evidence type="ECO:0000256" key="17">
    <source>
        <dbReference type="ARBA" id="ARBA00041424"/>
    </source>
</evidence>
<evidence type="ECO:0000256" key="16">
    <source>
        <dbReference type="ARBA" id="ARBA00040129"/>
    </source>
</evidence>
<sequence>MRKLRGTPAAVYSLQWTKTRLEQDAGVDASGGDVLAALAAGQSSSAVPIGLPVVTAAHFAGPVLLFVINRKVYAYDYHENKWNVAKGIGHPVSHVTGDNCCYGPHSVCEKISNSIFAYMYGEVISQANIYYSQTLGYTFEKFTFGREKELVGFVGGIFFFHSLSQVGLLVVDRRKAKFAYSEHPLNRSFGLPFDYNGTLDVHIVPDQRGILVLWSENSLLISRNAGQLVNTVIVKHRSQHQYSSILEANLTIHSIATNDNELAVLVKPDLVYYGSLGVLSSYIIQLSKDDVWSQEAAPMFTHPGVLEILIPVPDLHFPAFDFLKCYMNVQEVLLHPYLQIQGCKVELLQGYFQKSVLTLDMNSDLQLRAVMIPQLHKSPIPLVTVSNPHSLGLQVTIQESGCTLDGNIEYELTIYLKQQHLFGRADSNFTSSMKRPTISTVTVDIANREISCIDLRPLVMFISVGCDTKKKVVVQNKISACSKGILDPMILQDDYSYIIEREAHDRAFRGHKAVEDLIVFYPYEELGCPQLVYYNTPWKPVVQLWRDGSFQEVVHAEYVLLEVNGLFTYSYTLTARTAHCKWQPQNWTTMMSRFNQSKNVWNRETYESCHKPEGGDPLKWPDVPYQILGGPTDNKVIFDQRNGMYIFHLYIVDPYYSYCGLETTFSVYVYGAFPSINVRKEVTIALLLLSLLLSLWLAYAIPKALRTDTGHRVTGFWARLLRGFRNDGGASQPVAKAAARAGGLGAPGK</sequence>
<dbReference type="AlphaFoldDB" id="A0A8B7AXJ7"/>
<reference evidence="24" key="1">
    <citation type="submission" date="2025-08" db="UniProtKB">
        <authorList>
            <consortium name="RefSeq"/>
        </authorList>
    </citation>
    <scope>IDENTIFICATION</scope>
</reference>
<dbReference type="GO" id="GO:0097228">
    <property type="term" value="C:sperm principal piece"/>
    <property type="evidence" value="ECO:0007669"/>
    <property type="project" value="TreeGrafter"/>
</dbReference>
<comment type="similarity">
    <text evidence="1">Belongs to the CATSPERD family.</text>
</comment>
<accession>A0A8B7AXJ7</accession>
<dbReference type="RefSeq" id="XP_007952685.1">
    <property type="nucleotide sequence ID" value="XM_007954494.1"/>
</dbReference>
<dbReference type="GO" id="GO:0048240">
    <property type="term" value="P:sperm capacitation"/>
    <property type="evidence" value="ECO:0007669"/>
    <property type="project" value="TreeGrafter"/>
</dbReference>
<evidence type="ECO:0000256" key="1">
    <source>
        <dbReference type="ARBA" id="ARBA00010246"/>
    </source>
</evidence>
<feature type="domain" description="CATSPERD beta-propeller" evidence="20">
    <location>
        <begin position="49"/>
        <end position="325"/>
    </location>
</feature>
<name>A0A8B7AXJ7_ORYAF</name>
<evidence type="ECO:0000256" key="15">
    <source>
        <dbReference type="ARBA" id="ARBA00037793"/>
    </source>
</evidence>
<evidence type="ECO:0000256" key="13">
    <source>
        <dbReference type="ARBA" id="ARBA00023180"/>
    </source>
</evidence>
<feature type="transmembrane region" description="Helical" evidence="19">
    <location>
        <begin position="150"/>
        <end position="171"/>
    </location>
</feature>
<evidence type="ECO:0000256" key="4">
    <source>
        <dbReference type="ARBA" id="ARBA00022692"/>
    </source>
</evidence>
<keyword evidence="14" id="KW-0966">Cell projection</keyword>
<dbReference type="GeneID" id="103208761"/>
<dbReference type="GO" id="GO:0030317">
    <property type="term" value="P:flagellated sperm motility"/>
    <property type="evidence" value="ECO:0007669"/>
    <property type="project" value="TreeGrafter"/>
</dbReference>
<feature type="transmembrane region" description="Helical" evidence="19">
    <location>
        <begin position="682"/>
        <end position="702"/>
    </location>
</feature>
<proteinExistence type="inferred from homology"/>
<evidence type="ECO:0000259" key="21">
    <source>
        <dbReference type="Pfam" id="PF22850"/>
    </source>
</evidence>
<evidence type="ECO:0000256" key="19">
    <source>
        <dbReference type="SAM" id="Phobius"/>
    </source>
</evidence>
<dbReference type="PANTHER" id="PTHR33722:SF1">
    <property type="entry name" value="CATION CHANNEL SPERM-ASSOCIATED AUXILIARY SUBUNIT DELTA"/>
    <property type="match status" value="1"/>
</dbReference>
<keyword evidence="11 19" id="KW-0472">Membrane</keyword>
<comment type="subcellular location">
    <subcellularLocation>
        <location evidence="15">Cell projection</location>
        <location evidence="15">Cilium</location>
        <location evidence="15">Flagellum membrane</location>
        <topology evidence="15">Single-pass type I membrane protein</topology>
    </subcellularLocation>
</comment>
<keyword evidence="9 19" id="KW-1133">Transmembrane helix</keyword>
<dbReference type="InterPro" id="IPR053813">
    <property type="entry name" value="CATSPERD_beta-prop"/>
</dbReference>
<keyword evidence="12" id="KW-1015">Disulfide bond</keyword>
<evidence type="ECO:0000256" key="3">
    <source>
        <dbReference type="ARBA" id="ARBA00022475"/>
    </source>
</evidence>
<evidence type="ECO:0000256" key="11">
    <source>
        <dbReference type="ARBA" id="ARBA00023136"/>
    </source>
</evidence>
<evidence type="ECO:0000256" key="5">
    <source>
        <dbReference type="ARBA" id="ARBA00022729"/>
    </source>
</evidence>
<keyword evidence="7" id="KW-0282">Flagellum</keyword>
<evidence type="ECO:0000313" key="23">
    <source>
        <dbReference type="Proteomes" id="UP000694850"/>
    </source>
</evidence>
<keyword evidence="6" id="KW-0221">Differentiation</keyword>
<keyword evidence="13" id="KW-0325">Glycoprotein</keyword>